<accession>Q2M066</accession>
<evidence type="ECO:0000256" key="1">
    <source>
        <dbReference type="ARBA" id="ARBA00022460"/>
    </source>
</evidence>
<reference evidence="3" key="1">
    <citation type="submission" date="2025-08" db="UniProtKB">
        <authorList>
            <consortium name="RefSeq"/>
        </authorList>
    </citation>
    <scope>IDENTIFICATION</scope>
    <source>
        <strain evidence="3">MV-25-SWS-2005</strain>
        <tissue evidence="3">Whole body</tissue>
    </source>
</reference>
<dbReference type="HOGENOM" id="CLU_151470_0_0_1"/>
<gene>
    <name evidence="3" type="primary">Cpr62Ba</name>
</gene>
<dbReference type="PROSITE" id="PS51155">
    <property type="entry name" value="CHIT_BIND_RR_2"/>
    <property type="match status" value="1"/>
</dbReference>
<evidence type="ECO:0000313" key="2">
    <source>
        <dbReference type="Proteomes" id="UP000001819"/>
    </source>
</evidence>
<dbReference type="RefSeq" id="XP_033239830.1">
    <property type="nucleotide sequence ID" value="XM_033383939.1"/>
</dbReference>
<dbReference type="AlphaFoldDB" id="Q2M066"/>
<organism evidence="2 3">
    <name type="scientific">Drosophila pseudoobscura pseudoobscura</name>
    <name type="common">Fruit fly</name>
    <dbReference type="NCBI Taxonomy" id="46245"/>
    <lineage>
        <taxon>Eukaryota</taxon>
        <taxon>Metazoa</taxon>
        <taxon>Ecdysozoa</taxon>
        <taxon>Arthropoda</taxon>
        <taxon>Hexapoda</taxon>
        <taxon>Insecta</taxon>
        <taxon>Pterygota</taxon>
        <taxon>Neoptera</taxon>
        <taxon>Endopterygota</taxon>
        <taxon>Diptera</taxon>
        <taxon>Brachycera</taxon>
        <taxon>Muscomorpha</taxon>
        <taxon>Ephydroidea</taxon>
        <taxon>Drosophilidae</taxon>
        <taxon>Drosophila</taxon>
        <taxon>Sophophora</taxon>
    </lineage>
</organism>
<accession>A0A6I8W8W8</accession>
<dbReference type="KEGG" id="dpo:4813594"/>
<dbReference type="GO" id="GO:0031012">
    <property type="term" value="C:extracellular matrix"/>
    <property type="evidence" value="ECO:0007669"/>
    <property type="project" value="TreeGrafter"/>
</dbReference>
<dbReference type="GO" id="GO:0042302">
    <property type="term" value="F:structural constituent of cuticle"/>
    <property type="evidence" value="ECO:0007669"/>
    <property type="project" value="UniProtKB-UniRule"/>
</dbReference>
<dbReference type="Proteomes" id="UP000001819">
    <property type="component" value="Chromosome X"/>
</dbReference>
<dbReference type="PANTHER" id="PTHR12236:SF86">
    <property type="entry name" value="CCP84AC-RELATED"/>
    <property type="match status" value="1"/>
</dbReference>
<dbReference type="Pfam" id="PF00379">
    <property type="entry name" value="Chitin_bind_4"/>
    <property type="match status" value="1"/>
</dbReference>
<keyword evidence="2" id="KW-1185">Reference proteome</keyword>
<dbReference type="Bgee" id="FBgn0072684">
    <property type="expression patterns" value="Expressed in insect adult head"/>
</dbReference>
<dbReference type="GO" id="GO:0005615">
    <property type="term" value="C:extracellular space"/>
    <property type="evidence" value="ECO:0007669"/>
    <property type="project" value="TreeGrafter"/>
</dbReference>
<proteinExistence type="predicted"/>
<dbReference type="InterPro" id="IPR051217">
    <property type="entry name" value="Insect_Cuticle_Struc_Prot"/>
</dbReference>
<dbReference type="eggNOG" id="ENOG502SD0B">
    <property type="taxonomic scope" value="Eukaryota"/>
</dbReference>
<evidence type="ECO:0000313" key="3">
    <source>
        <dbReference type="RefSeq" id="XP_033239830.1"/>
    </source>
</evidence>
<keyword evidence="1" id="KW-0193">Cuticle</keyword>
<dbReference type="FunCoup" id="Q2M066">
    <property type="interactions" value="15"/>
</dbReference>
<name>Q2M066_DROPS</name>
<dbReference type="PANTHER" id="PTHR12236">
    <property type="entry name" value="STRUCTURAL CONTITUENT OF CUTICLE"/>
    <property type="match status" value="1"/>
</dbReference>
<sequence length="144" mass="16934">MTTCPVRMAFGYLLLCLRLWLFLQIAHTQRVMATYIESYNDYGHNHDEERLHYSHQYHISDPKSQVHILHREQRHGDHVLGTYSHLEPGGHIRSVHYEVRGPHQGFRAVIQQRTAHSRVHQSLEFRRKQPSRPLALAEPVAFVV</sequence>
<dbReference type="InterPro" id="IPR000618">
    <property type="entry name" value="Insect_cuticle"/>
</dbReference>
<dbReference type="InParanoid" id="Q2M066"/>
<protein>
    <submittedName>
        <fullName evidence="3">Uncharacterized protein Cpr62Ba</fullName>
    </submittedName>
</protein>